<dbReference type="AlphaFoldDB" id="A0A0K9YZ40"/>
<feature type="region of interest" description="Disordered" evidence="1">
    <location>
        <begin position="85"/>
        <end position="107"/>
    </location>
</feature>
<dbReference type="PATRIC" id="fig|54915.3.peg.7106"/>
<keyword evidence="5" id="KW-1185">Reference proteome</keyword>
<protein>
    <submittedName>
        <fullName evidence="3">Uncharacterized protein</fullName>
    </submittedName>
</protein>
<accession>A0A0K9YZ40</accession>
<organism evidence="3 4">
    <name type="scientific">Brevibacillus reuszeri</name>
    <dbReference type="NCBI Taxonomy" id="54915"/>
    <lineage>
        <taxon>Bacteria</taxon>
        <taxon>Bacillati</taxon>
        <taxon>Bacillota</taxon>
        <taxon>Bacilli</taxon>
        <taxon>Bacillales</taxon>
        <taxon>Paenibacillaceae</taxon>
        <taxon>Brevibacillus</taxon>
    </lineage>
</organism>
<dbReference type="EMBL" id="LGIQ01000005">
    <property type="protein sequence ID" value="KNB73921.1"/>
    <property type="molecule type" value="Genomic_DNA"/>
</dbReference>
<proteinExistence type="predicted"/>
<evidence type="ECO:0000313" key="4">
    <source>
        <dbReference type="Proteomes" id="UP000036834"/>
    </source>
</evidence>
<gene>
    <name evidence="3" type="ORF">ADS79_08315</name>
    <name evidence="2" type="ORF">BRE01_47060</name>
</gene>
<reference evidence="4" key="1">
    <citation type="submission" date="2015-07" db="EMBL/GenBank/DDBJ databases">
        <title>Genome sequencing project for genomic taxonomy and phylogenomics of Bacillus-like bacteria.</title>
        <authorList>
            <person name="Liu B."/>
            <person name="Wang J."/>
            <person name="Zhu Y."/>
            <person name="Liu G."/>
            <person name="Chen Q."/>
            <person name="Chen Z."/>
            <person name="Lan J."/>
            <person name="Che J."/>
            <person name="Ge C."/>
            <person name="Shi H."/>
            <person name="Pan Z."/>
            <person name="Liu X."/>
        </authorList>
    </citation>
    <scope>NUCLEOTIDE SEQUENCE [LARGE SCALE GENOMIC DNA]</scope>
    <source>
        <strain evidence="4">DSM 9887</strain>
    </source>
</reference>
<sequence length="107" mass="10270">MDVPAKVASLAETETGLSVVAVWSAATEEPVEADSSVALEALVVAAASAATEEPVEAASSVALDALVAAAASAAMGVPDLVAGSVESGPADSMADNSKQVASSVGKD</sequence>
<dbReference type="Proteomes" id="UP000036834">
    <property type="component" value="Unassembled WGS sequence"/>
</dbReference>
<dbReference type="Proteomes" id="UP000319578">
    <property type="component" value="Unassembled WGS sequence"/>
</dbReference>
<evidence type="ECO:0000313" key="2">
    <source>
        <dbReference type="EMBL" id="GED71004.1"/>
    </source>
</evidence>
<reference evidence="3" key="2">
    <citation type="submission" date="2015-07" db="EMBL/GenBank/DDBJ databases">
        <title>MeaNS - Measles Nucleotide Surveillance Program.</title>
        <authorList>
            <person name="Tran T."/>
            <person name="Druce J."/>
        </authorList>
    </citation>
    <scope>NUCLEOTIDE SEQUENCE</scope>
    <source>
        <strain evidence="3">DSM 9887</strain>
    </source>
</reference>
<evidence type="ECO:0000313" key="3">
    <source>
        <dbReference type="EMBL" id="KNB73921.1"/>
    </source>
</evidence>
<name>A0A0K9YZ40_9BACL</name>
<dbReference type="EMBL" id="BJON01000019">
    <property type="protein sequence ID" value="GED71004.1"/>
    <property type="molecule type" value="Genomic_DNA"/>
</dbReference>
<reference evidence="2 5" key="3">
    <citation type="submission" date="2019-06" db="EMBL/GenBank/DDBJ databases">
        <title>Whole genome shotgun sequence of Brevibacillus reuszeri NBRC 15719.</title>
        <authorList>
            <person name="Hosoyama A."/>
            <person name="Uohara A."/>
            <person name="Ohji S."/>
            <person name="Ichikawa N."/>
        </authorList>
    </citation>
    <scope>NUCLEOTIDE SEQUENCE [LARGE SCALE GENOMIC DNA]</scope>
    <source>
        <strain evidence="2 5">NBRC 15719</strain>
    </source>
</reference>
<feature type="compositionally biased region" description="Polar residues" evidence="1">
    <location>
        <begin position="94"/>
        <end position="107"/>
    </location>
</feature>
<evidence type="ECO:0000256" key="1">
    <source>
        <dbReference type="SAM" id="MobiDB-lite"/>
    </source>
</evidence>
<evidence type="ECO:0000313" key="5">
    <source>
        <dbReference type="Proteomes" id="UP000319578"/>
    </source>
</evidence>
<comment type="caution">
    <text evidence="3">The sequence shown here is derived from an EMBL/GenBank/DDBJ whole genome shotgun (WGS) entry which is preliminary data.</text>
</comment>